<protein>
    <recommendedName>
        <fullName evidence="3">Curli production assembly/transport component CsgG</fullName>
    </recommendedName>
</protein>
<evidence type="ECO:0000256" key="9">
    <source>
        <dbReference type="SAM" id="SignalP"/>
    </source>
</evidence>
<keyword evidence="5 9" id="KW-0732">Signal</keyword>
<dbReference type="PROSITE" id="PS51257">
    <property type="entry name" value="PROKAR_LIPOPROTEIN"/>
    <property type="match status" value="1"/>
</dbReference>
<evidence type="ECO:0000256" key="6">
    <source>
        <dbReference type="ARBA" id="ARBA00023136"/>
    </source>
</evidence>
<accession>A0ABQ1P892</accession>
<keyword evidence="4" id="KW-1003">Cell membrane</keyword>
<comment type="caution">
    <text evidence="10">The sequence shown here is derived from an EMBL/GenBank/DDBJ whole genome shotgun (WGS) entry which is preliminary data.</text>
</comment>
<dbReference type="Gene3D" id="3.40.50.10610">
    <property type="entry name" value="ABC-type transport auxiliary lipoprotein component"/>
    <property type="match status" value="2"/>
</dbReference>
<dbReference type="Pfam" id="PF03783">
    <property type="entry name" value="CsgG"/>
    <property type="match status" value="1"/>
</dbReference>
<gene>
    <name evidence="10" type="primary">csgG</name>
    <name evidence="10" type="ORF">GCM10011382_24120</name>
</gene>
<dbReference type="PANTHER" id="PTHR41164">
    <property type="entry name" value="CURLI PRODUCTION ASSEMBLY/TRANSPORT COMPONENT CSGG"/>
    <property type="match status" value="1"/>
</dbReference>
<comment type="similarity">
    <text evidence="2">Belongs to the CsgG family.</text>
</comment>
<evidence type="ECO:0000256" key="4">
    <source>
        <dbReference type="ARBA" id="ARBA00022475"/>
    </source>
</evidence>
<evidence type="ECO:0000256" key="3">
    <source>
        <dbReference type="ARBA" id="ARBA00014028"/>
    </source>
</evidence>
<evidence type="ECO:0000313" key="11">
    <source>
        <dbReference type="Proteomes" id="UP000597301"/>
    </source>
</evidence>
<keyword evidence="7" id="KW-0564">Palmitate</keyword>
<proteinExistence type="inferred from homology"/>
<keyword evidence="11" id="KW-1185">Reference proteome</keyword>
<evidence type="ECO:0000256" key="2">
    <source>
        <dbReference type="ARBA" id="ARBA00008899"/>
    </source>
</evidence>
<dbReference type="InterPro" id="IPR005534">
    <property type="entry name" value="Curli_assmbl/transp-comp_CsgG"/>
</dbReference>
<sequence>MSKLQLTPGFMLALALTVALAGCASPQRSQPFNPETRTTPSLASLPLPAEPVVAAVYDFPDMTGQHRETEAGAPHYSKAVSQGGAAVLIRALQDAGGGRWFRVLERNRLSSVLTERQIIRDQRQSYADANGRPLPPPSPLLYAGVILEGGIIGYDTNTLTGGAGARFLGIGASSRYREDVITVFLRAISSQTGEVWRTVVASKRIYSVQAQGDVFRFVDADEILELEAGFSRNEPRLVALREAVEQAVHAMIMEGSERGLWNFANAAEGAAALAAYRDKQGVLVQ</sequence>
<evidence type="ECO:0000256" key="8">
    <source>
        <dbReference type="ARBA" id="ARBA00023288"/>
    </source>
</evidence>
<dbReference type="RefSeq" id="WP_188639751.1">
    <property type="nucleotide sequence ID" value="NZ_BMHM01000004.1"/>
</dbReference>
<dbReference type="Proteomes" id="UP000597301">
    <property type="component" value="Unassembled WGS sequence"/>
</dbReference>
<name>A0ABQ1P892_9GAMM</name>
<evidence type="ECO:0000313" key="10">
    <source>
        <dbReference type="EMBL" id="GGC92897.1"/>
    </source>
</evidence>
<keyword evidence="8" id="KW-0449">Lipoprotein</keyword>
<reference evidence="11" key="1">
    <citation type="journal article" date="2019" name="Int. J. Syst. Evol. Microbiol.">
        <title>The Global Catalogue of Microorganisms (GCM) 10K type strain sequencing project: providing services to taxonomists for standard genome sequencing and annotation.</title>
        <authorList>
            <consortium name="The Broad Institute Genomics Platform"/>
            <consortium name="The Broad Institute Genome Sequencing Center for Infectious Disease"/>
            <person name="Wu L."/>
            <person name="Ma J."/>
        </authorList>
    </citation>
    <scope>NUCLEOTIDE SEQUENCE [LARGE SCALE GENOMIC DNA]</scope>
    <source>
        <strain evidence="11">CGMCC 1.15122</strain>
    </source>
</reference>
<dbReference type="EMBL" id="BMHM01000004">
    <property type="protein sequence ID" value="GGC92897.1"/>
    <property type="molecule type" value="Genomic_DNA"/>
</dbReference>
<keyword evidence="6" id="KW-0472">Membrane</keyword>
<organism evidence="10 11">
    <name type="scientific">Vreelandella lutescens</name>
    <dbReference type="NCBI Taxonomy" id="1602943"/>
    <lineage>
        <taxon>Bacteria</taxon>
        <taxon>Pseudomonadati</taxon>
        <taxon>Pseudomonadota</taxon>
        <taxon>Gammaproteobacteria</taxon>
        <taxon>Oceanospirillales</taxon>
        <taxon>Halomonadaceae</taxon>
        <taxon>Vreelandella</taxon>
    </lineage>
</organism>
<feature type="chain" id="PRO_5045083877" description="Curli production assembly/transport component CsgG" evidence="9">
    <location>
        <begin position="22"/>
        <end position="285"/>
    </location>
</feature>
<feature type="signal peptide" evidence="9">
    <location>
        <begin position="1"/>
        <end position="21"/>
    </location>
</feature>
<evidence type="ECO:0000256" key="5">
    <source>
        <dbReference type="ARBA" id="ARBA00022729"/>
    </source>
</evidence>
<comment type="function">
    <text evidence="1">May be involved in the biogenesis of curli organelles.</text>
</comment>
<evidence type="ECO:0000256" key="7">
    <source>
        <dbReference type="ARBA" id="ARBA00023139"/>
    </source>
</evidence>
<dbReference type="PANTHER" id="PTHR41164:SF1">
    <property type="entry name" value="CURLI PRODUCTION ASSEMBLY_TRANSPORT COMPONENT CSGG"/>
    <property type="match status" value="1"/>
</dbReference>
<evidence type="ECO:0000256" key="1">
    <source>
        <dbReference type="ARBA" id="ARBA00003989"/>
    </source>
</evidence>